<comment type="subcellular location">
    <subcellularLocation>
        <location evidence="1">Cell membrane</location>
        <topology evidence="1">Multi-pass membrane protein</topology>
    </subcellularLocation>
</comment>
<dbReference type="PANTHER" id="PTHR30250">
    <property type="entry name" value="PST FAMILY PREDICTED COLANIC ACID TRANSPORTER"/>
    <property type="match status" value="1"/>
</dbReference>
<evidence type="ECO:0000313" key="7">
    <source>
        <dbReference type="EMBL" id="NEU04884.1"/>
    </source>
</evidence>
<dbReference type="PANTHER" id="PTHR30250:SF21">
    <property type="entry name" value="LIPID II FLIPPASE MURJ"/>
    <property type="match status" value="1"/>
</dbReference>
<feature type="transmembrane region" description="Helical" evidence="6">
    <location>
        <begin position="240"/>
        <end position="260"/>
    </location>
</feature>
<sequence>MGSNSNFDTKSAAKGMAILSICMFMTKIMSILYLPFLRAILGQDGMGIYQACYVIYAYIYMIANAGLPVAISKIIAEYASVGNKHDAIKAFKISRLLAIGIGVLSTTILIVFAGPITRGMNTERSTYALMAIAPTMLFTTVLSTYKGYFQGVGNMVPTGVSQVMEQVANVVFSLLFAYILIGFSLELGVAGGTVGTTLGALLALVYFINYYNRRGYEGLAHIKIEKEIKRDSNKEILRKILCYVIPITIAIAIQQLGGMIDVKMVQGTLVDVLGYTEKQKDVLWGFYGQYTTLINVPLGLLSSISVAAVPMIATYNAVKDRKSVKTSINSTMKIMYLFSIPSAVGLTVLSKPILRTLKLDQEISSFLIYGSFVLVIMGIVYLQTSILQGLDRVKAATIFCAIGMIGKIIVNYFVVSIPRINVYGAIISSTISFAIMFILNQWLINRVLRVRVRCIVPTIRPIIASAFMGIATYFTYNGIIKVLGLISNGYIFNVIAMIVAIAVAIIVYSVVIVLLGGVSKKEINILPNKIKNLIPQKLLKYVR</sequence>
<feature type="transmembrane region" description="Helical" evidence="6">
    <location>
        <begin position="166"/>
        <end position="183"/>
    </location>
</feature>
<evidence type="ECO:0000256" key="5">
    <source>
        <dbReference type="ARBA" id="ARBA00023136"/>
    </source>
</evidence>
<keyword evidence="3 6" id="KW-0812">Transmembrane</keyword>
<feature type="transmembrane region" description="Helical" evidence="6">
    <location>
        <begin position="395"/>
        <end position="414"/>
    </location>
</feature>
<keyword evidence="4 6" id="KW-1133">Transmembrane helix</keyword>
<accession>A0A6M0H3U1</accession>
<evidence type="ECO:0000256" key="6">
    <source>
        <dbReference type="SAM" id="Phobius"/>
    </source>
</evidence>
<evidence type="ECO:0000313" key="8">
    <source>
        <dbReference type="Proteomes" id="UP000481872"/>
    </source>
</evidence>
<feature type="transmembrane region" description="Helical" evidence="6">
    <location>
        <begin position="334"/>
        <end position="354"/>
    </location>
</feature>
<evidence type="ECO:0000256" key="3">
    <source>
        <dbReference type="ARBA" id="ARBA00022692"/>
    </source>
</evidence>
<proteinExistence type="predicted"/>
<organism evidence="7 8">
    <name type="scientific">Clostridium senegalense</name>
    <dbReference type="NCBI Taxonomy" id="1465809"/>
    <lineage>
        <taxon>Bacteria</taxon>
        <taxon>Bacillati</taxon>
        <taxon>Bacillota</taxon>
        <taxon>Clostridia</taxon>
        <taxon>Eubacteriales</taxon>
        <taxon>Clostridiaceae</taxon>
        <taxon>Clostridium</taxon>
    </lineage>
</organism>
<dbReference type="PIRSF" id="PIRSF038958">
    <property type="entry name" value="PG_synth_SpoVB"/>
    <property type="match status" value="1"/>
</dbReference>
<dbReference type="RefSeq" id="WP_199869843.1">
    <property type="nucleotide sequence ID" value="NZ_JAAGPU010000013.1"/>
</dbReference>
<dbReference type="Pfam" id="PF01943">
    <property type="entry name" value="Polysacc_synt"/>
    <property type="match status" value="1"/>
</dbReference>
<dbReference type="Proteomes" id="UP000481872">
    <property type="component" value="Unassembled WGS sequence"/>
</dbReference>
<dbReference type="EMBL" id="JAAGPU010000013">
    <property type="protein sequence ID" value="NEU04884.1"/>
    <property type="molecule type" value="Genomic_DNA"/>
</dbReference>
<feature type="transmembrane region" description="Helical" evidence="6">
    <location>
        <begin position="491"/>
        <end position="515"/>
    </location>
</feature>
<evidence type="ECO:0000256" key="1">
    <source>
        <dbReference type="ARBA" id="ARBA00004651"/>
    </source>
</evidence>
<reference evidence="7 8" key="1">
    <citation type="submission" date="2020-02" db="EMBL/GenBank/DDBJ databases">
        <title>Genome assembly of a novel Clostridium senegalense strain.</title>
        <authorList>
            <person name="Gupta T.B."/>
            <person name="Jauregui R."/>
            <person name="Maclean P."/>
            <person name="Nawarathana A."/>
            <person name="Brightwell G."/>
        </authorList>
    </citation>
    <scope>NUCLEOTIDE SEQUENCE [LARGE SCALE GENOMIC DNA]</scope>
    <source>
        <strain evidence="7 8">AGRFS4</strain>
    </source>
</reference>
<protein>
    <submittedName>
        <fullName evidence="7">Polysaccharide biosynthesis protein</fullName>
    </submittedName>
</protein>
<dbReference type="InterPro" id="IPR050833">
    <property type="entry name" value="Poly_Biosynth_Transport"/>
</dbReference>
<gene>
    <name evidence="7" type="ORF">G3M99_08465</name>
</gene>
<name>A0A6M0H3U1_9CLOT</name>
<dbReference type="CDD" id="cd13124">
    <property type="entry name" value="MATE_SpoVB_like"/>
    <property type="match status" value="1"/>
</dbReference>
<dbReference type="AlphaFoldDB" id="A0A6M0H3U1"/>
<feature type="transmembrane region" description="Helical" evidence="6">
    <location>
        <begin position="420"/>
        <end position="439"/>
    </location>
</feature>
<evidence type="ECO:0000256" key="2">
    <source>
        <dbReference type="ARBA" id="ARBA00022475"/>
    </source>
</evidence>
<feature type="transmembrane region" description="Helical" evidence="6">
    <location>
        <begin position="459"/>
        <end position="479"/>
    </location>
</feature>
<feature type="transmembrane region" description="Helical" evidence="6">
    <location>
        <begin position="189"/>
        <end position="208"/>
    </location>
</feature>
<feature type="transmembrane region" description="Helical" evidence="6">
    <location>
        <begin position="12"/>
        <end position="33"/>
    </location>
</feature>
<evidence type="ECO:0000256" key="4">
    <source>
        <dbReference type="ARBA" id="ARBA00022989"/>
    </source>
</evidence>
<keyword evidence="2" id="KW-1003">Cell membrane</keyword>
<comment type="caution">
    <text evidence="7">The sequence shown here is derived from an EMBL/GenBank/DDBJ whole genome shotgun (WGS) entry which is preliminary data.</text>
</comment>
<feature type="transmembrane region" description="Helical" evidence="6">
    <location>
        <begin position="53"/>
        <end position="75"/>
    </location>
</feature>
<dbReference type="InterPro" id="IPR024923">
    <property type="entry name" value="PG_synth_SpoVB"/>
</dbReference>
<dbReference type="InterPro" id="IPR002797">
    <property type="entry name" value="Polysacc_synth"/>
</dbReference>
<keyword evidence="8" id="KW-1185">Reference proteome</keyword>
<feature type="transmembrane region" description="Helical" evidence="6">
    <location>
        <begin position="293"/>
        <end position="313"/>
    </location>
</feature>
<keyword evidence="5 6" id="KW-0472">Membrane</keyword>
<feature type="transmembrane region" description="Helical" evidence="6">
    <location>
        <begin position="126"/>
        <end position="145"/>
    </location>
</feature>
<dbReference type="GO" id="GO:0005886">
    <property type="term" value="C:plasma membrane"/>
    <property type="evidence" value="ECO:0007669"/>
    <property type="project" value="UniProtKB-SubCell"/>
</dbReference>
<feature type="transmembrane region" description="Helical" evidence="6">
    <location>
        <begin position="366"/>
        <end position="383"/>
    </location>
</feature>
<feature type="transmembrane region" description="Helical" evidence="6">
    <location>
        <begin position="96"/>
        <end position="114"/>
    </location>
</feature>